<dbReference type="AlphaFoldDB" id="A0A951UDA5"/>
<reference evidence="1" key="2">
    <citation type="journal article" date="2022" name="Microbiol. Resour. Announc.">
        <title>Metagenome Sequencing to Explore Phylogenomics of Terrestrial Cyanobacteria.</title>
        <authorList>
            <person name="Ward R.D."/>
            <person name="Stajich J.E."/>
            <person name="Johansen J.R."/>
            <person name="Huntemann M."/>
            <person name="Clum A."/>
            <person name="Foster B."/>
            <person name="Foster B."/>
            <person name="Roux S."/>
            <person name="Palaniappan K."/>
            <person name="Varghese N."/>
            <person name="Mukherjee S."/>
            <person name="Reddy T.B.K."/>
            <person name="Daum C."/>
            <person name="Copeland A."/>
            <person name="Chen I.A."/>
            <person name="Ivanova N.N."/>
            <person name="Kyrpides N.C."/>
            <person name="Shapiro N."/>
            <person name="Eloe-Fadrosh E.A."/>
            <person name="Pietrasiak N."/>
        </authorList>
    </citation>
    <scope>NUCLEOTIDE SEQUENCE</scope>
    <source>
        <strain evidence="1">CPER-KK1</strain>
    </source>
</reference>
<evidence type="ECO:0000313" key="2">
    <source>
        <dbReference type="Proteomes" id="UP000753908"/>
    </source>
</evidence>
<protein>
    <submittedName>
        <fullName evidence="1">Uncharacterized protein</fullName>
    </submittedName>
</protein>
<accession>A0A951UDA5</accession>
<dbReference type="EMBL" id="JAHHIF010000070">
    <property type="protein sequence ID" value="MBW4548742.1"/>
    <property type="molecule type" value="Genomic_DNA"/>
</dbReference>
<organism evidence="1 2">
    <name type="scientific">Symplocastrum torsivum CPER-KK1</name>
    <dbReference type="NCBI Taxonomy" id="450513"/>
    <lineage>
        <taxon>Bacteria</taxon>
        <taxon>Bacillati</taxon>
        <taxon>Cyanobacteriota</taxon>
        <taxon>Cyanophyceae</taxon>
        <taxon>Oscillatoriophycideae</taxon>
        <taxon>Oscillatoriales</taxon>
        <taxon>Microcoleaceae</taxon>
        <taxon>Symplocastrum</taxon>
    </lineage>
</organism>
<gene>
    <name evidence="1" type="ORF">KME25_30700</name>
</gene>
<name>A0A951UDA5_9CYAN</name>
<proteinExistence type="predicted"/>
<comment type="caution">
    <text evidence="1">The sequence shown here is derived from an EMBL/GenBank/DDBJ whole genome shotgun (WGS) entry which is preliminary data.</text>
</comment>
<sequence length="176" mass="19738">MQDFLFAALLFVCYFVFACYFFSPGKPQQAEQMASILPEKAMASPTSEMLVRQASLGDAWSSELPSTMAEALSSKFDPEPEWEISTPETQVQEPQPDISARALDVIDKLGKREARRLCSPLGIQQKCNGVELTTELMVASIRREFKTNPEHVIEVICKRLPELLSAPRRVDQKQAS</sequence>
<evidence type="ECO:0000313" key="1">
    <source>
        <dbReference type="EMBL" id="MBW4548742.1"/>
    </source>
</evidence>
<reference evidence="1" key="1">
    <citation type="submission" date="2021-05" db="EMBL/GenBank/DDBJ databases">
        <authorList>
            <person name="Pietrasiak N."/>
            <person name="Ward R."/>
            <person name="Stajich J.E."/>
            <person name="Kurbessoian T."/>
        </authorList>
    </citation>
    <scope>NUCLEOTIDE SEQUENCE</scope>
    <source>
        <strain evidence="1">CPER-KK1</strain>
    </source>
</reference>
<dbReference type="Proteomes" id="UP000753908">
    <property type="component" value="Unassembled WGS sequence"/>
</dbReference>